<dbReference type="Gene3D" id="3.20.20.450">
    <property type="entry name" value="EAL domain"/>
    <property type="match status" value="1"/>
</dbReference>
<dbReference type="InterPro" id="IPR000014">
    <property type="entry name" value="PAS"/>
</dbReference>
<dbReference type="InterPro" id="IPR035965">
    <property type="entry name" value="PAS-like_dom_sf"/>
</dbReference>
<dbReference type="InterPro" id="IPR000160">
    <property type="entry name" value="GGDEF_dom"/>
</dbReference>
<dbReference type="SMART" id="SM00267">
    <property type="entry name" value="GGDEF"/>
    <property type="match status" value="1"/>
</dbReference>
<dbReference type="Pfam" id="PF08447">
    <property type="entry name" value="PAS_3"/>
    <property type="match status" value="1"/>
</dbReference>
<dbReference type="Gene3D" id="3.30.70.270">
    <property type="match status" value="1"/>
</dbReference>
<dbReference type="RefSeq" id="WP_316974595.1">
    <property type="nucleotide sequence ID" value="NZ_JAWIIJ010000011.1"/>
</dbReference>
<dbReference type="PANTHER" id="PTHR44757:SF2">
    <property type="entry name" value="BIOFILM ARCHITECTURE MAINTENANCE PROTEIN MBAA"/>
    <property type="match status" value="1"/>
</dbReference>
<feature type="domain" description="PAS" evidence="2">
    <location>
        <begin position="30"/>
        <end position="84"/>
    </location>
</feature>
<dbReference type="InterPro" id="IPR043128">
    <property type="entry name" value="Rev_trsase/Diguanyl_cyclase"/>
</dbReference>
<dbReference type="Proteomes" id="UP001269819">
    <property type="component" value="Unassembled WGS sequence"/>
</dbReference>
<dbReference type="PANTHER" id="PTHR44757">
    <property type="entry name" value="DIGUANYLATE CYCLASE DGCP"/>
    <property type="match status" value="1"/>
</dbReference>
<dbReference type="CDD" id="cd00130">
    <property type="entry name" value="PAS"/>
    <property type="match status" value="1"/>
</dbReference>
<accession>A0ABU3W0U1</accession>
<dbReference type="SUPFAM" id="SSF55073">
    <property type="entry name" value="Nucleotide cyclase"/>
    <property type="match status" value="1"/>
</dbReference>
<evidence type="ECO:0000313" key="6">
    <source>
        <dbReference type="Proteomes" id="UP001269819"/>
    </source>
</evidence>
<dbReference type="SMART" id="SM00052">
    <property type="entry name" value="EAL"/>
    <property type="match status" value="1"/>
</dbReference>
<organism evidence="5 6">
    <name type="scientific">Marinobacter xestospongiae</name>
    <dbReference type="NCBI Taxonomy" id="994319"/>
    <lineage>
        <taxon>Bacteria</taxon>
        <taxon>Pseudomonadati</taxon>
        <taxon>Pseudomonadota</taxon>
        <taxon>Gammaproteobacteria</taxon>
        <taxon>Pseudomonadales</taxon>
        <taxon>Marinobacteraceae</taxon>
        <taxon>Marinobacter</taxon>
    </lineage>
</organism>
<dbReference type="InterPro" id="IPR013655">
    <property type="entry name" value="PAS_fold_3"/>
</dbReference>
<dbReference type="CDD" id="cd01949">
    <property type="entry name" value="GGDEF"/>
    <property type="match status" value="1"/>
</dbReference>
<protein>
    <submittedName>
        <fullName evidence="5">EAL domain-containing protein</fullName>
    </submittedName>
</protein>
<dbReference type="PROSITE" id="PS50112">
    <property type="entry name" value="PAS"/>
    <property type="match status" value="1"/>
</dbReference>
<dbReference type="Gene3D" id="3.30.450.20">
    <property type="entry name" value="PAS domain"/>
    <property type="match status" value="1"/>
</dbReference>
<keyword evidence="6" id="KW-1185">Reference proteome</keyword>
<dbReference type="NCBIfam" id="TIGR00254">
    <property type="entry name" value="GGDEF"/>
    <property type="match status" value="1"/>
</dbReference>
<dbReference type="InterPro" id="IPR052155">
    <property type="entry name" value="Biofilm_reg_signaling"/>
</dbReference>
<feature type="region of interest" description="Disordered" evidence="1">
    <location>
        <begin position="1"/>
        <end position="26"/>
    </location>
</feature>
<comment type="caution">
    <text evidence="5">The sequence shown here is derived from an EMBL/GenBank/DDBJ whole genome shotgun (WGS) entry which is preliminary data.</text>
</comment>
<proteinExistence type="predicted"/>
<dbReference type="CDD" id="cd01948">
    <property type="entry name" value="EAL"/>
    <property type="match status" value="1"/>
</dbReference>
<dbReference type="SMART" id="SM00091">
    <property type="entry name" value="PAS"/>
    <property type="match status" value="1"/>
</dbReference>
<sequence length="593" mass="66182">MSINTPKPSRPSKTMADASAQTTDDPLANDEDRFFQLIEQLPMVAVQGYDRERRVIYWNQASTRIYGYSADEALGRRLEDLIIPHRMRDEVIEAHRVWLAEGVAIPSAELELRHRDGHTVPVYSSHVLLRQASGACEMFCIDVCLQEQKRAEQKLVRQAHYDGLTGLPNRFSMEQELACRITRAGNEGQRLALLFIDLDEFKLINDTLGHDLGDQLLQAVAARLALVVGPPNWLSHFGGDEFVAILADVDGRPEVEGFLQSLRDQFADCLVVDGVDYALSASIGVSLFPDDGRDSRSLMGAADAAMHQAKARGRDGYCFFSQAISDQLHRHQKVVTLIRQGLERDWFQLYYQPQVDLRSGRIRSCEALLRCFPAEGGAVSPAEFIPVAEKSGLIREIGQWVLQQACQQLAQWQTTPLAGLRVDINVSANQLIKQRFDDQVLEVTRQFGIPLKQLGLELTEHEMMSSQDAEMAQLHRLYNAGGHIAIDDFGSGYSSLVYLRRLPLCTLKIDRLFLQNALGNDADMAILEAIIQVGHRLGLTVLVEGVETAEQDRLVRDLGCDAAQGFYYALPMPADELVAFLATTTGADWSAFR</sequence>
<dbReference type="SUPFAM" id="SSF55785">
    <property type="entry name" value="PYP-like sensor domain (PAS domain)"/>
    <property type="match status" value="1"/>
</dbReference>
<dbReference type="Pfam" id="PF00990">
    <property type="entry name" value="GGDEF"/>
    <property type="match status" value="1"/>
</dbReference>
<dbReference type="InterPro" id="IPR001633">
    <property type="entry name" value="EAL_dom"/>
</dbReference>
<evidence type="ECO:0000313" key="5">
    <source>
        <dbReference type="EMBL" id="MDV2080158.1"/>
    </source>
</evidence>
<reference evidence="5 6" key="1">
    <citation type="submission" date="2023-10" db="EMBL/GenBank/DDBJ databases">
        <title>Characteristics and mechanism of a salt-tolerant marine origin heterotrophic nitrifying- aerobic denitrifying bacteria Marinobacter xestospongiae HN1.</title>
        <authorList>
            <person name="Qi R."/>
        </authorList>
    </citation>
    <scope>NUCLEOTIDE SEQUENCE [LARGE SCALE GENOMIC DNA]</scope>
    <source>
        <strain evidence="5 6">HN1</strain>
    </source>
</reference>
<dbReference type="SUPFAM" id="SSF141868">
    <property type="entry name" value="EAL domain-like"/>
    <property type="match status" value="1"/>
</dbReference>
<dbReference type="NCBIfam" id="TIGR00229">
    <property type="entry name" value="sensory_box"/>
    <property type="match status" value="1"/>
</dbReference>
<evidence type="ECO:0000259" key="4">
    <source>
        <dbReference type="PROSITE" id="PS50887"/>
    </source>
</evidence>
<dbReference type="InterPro" id="IPR029787">
    <property type="entry name" value="Nucleotide_cyclase"/>
</dbReference>
<gene>
    <name evidence="5" type="ORF">RYS15_15840</name>
</gene>
<evidence type="ECO:0000259" key="2">
    <source>
        <dbReference type="PROSITE" id="PS50112"/>
    </source>
</evidence>
<dbReference type="PROSITE" id="PS50883">
    <property type="entry name" value="EAL"/>
    <property type="match status" value="1"/>
</dbReference>
<dbReference type="InterPro" id="IPR035919">
    <property type="entry name" value="EAL_sf"/>
</dbReference>
<dbReference type="PROSITE" id="PS50887">
    <property type="entry name" value="GGDEF"/>
    <property type="match status" value="1"/>
</dbReference>
<feature type="domain" description="EAL" evidence="3">
    <location>
        <begin position="331"/>
        <end position="585"/>
    </location>
</feature>
<feature type="domain" description="GGDEF" evidence="4">
    <location>
        <begin position="189"/>
        <end position="322"/>
    </location>
</feature>
<name>A0ABU3W0U1_9GAMM</name>
<dbReference type="EMBL" id="JAWIIJ010000011">
    <property type="protein sequence ID" value="MDV2080158.1"/>
    <property type="molecule type" value="Genomic_DNA"/>
</dbReference>
<evidence type="ECO:0000256" key="1">
    <source>
        <dbReference type="SAM" id="MobiDB-lite"/>
    </source>
</evidence>
<evidence type="ECO:0000259" key="3">
    <source>
        <dbReference type="PROSITE" id="PS50883"/>
    </source>
</evidence>
<dbReference type="Pfam" id="PF00563">
    <property type="entry name" value="EAL"/>
    <property type="match status" value="1"/>
</dbReference>